<dbReference type="GO" id="GO:0016779">
    <property type="term" value="F:nucleotidyltransferase activity"/>
    <property type="evidence" value="ECO:0007669"/>
    <property type="project" value="InterPro"/>
</dbReference>
<sequence length="268" mass="31471">MIIREKLTEEREQLVSELVYYCSKEDRIIAYFLGGSLAKKNADEFSDIDFRIVLNADELKSAVLDALAKTFRQTIAFIESQRSFYAVIHFSNFVKLDIFAYYPEEIVPSLWLKDIVILQDTKDLLETAKTASSTIQYTLTQSDMCDYLSKYTAYLHEFYRRQFRQESNYCEHCTLMMKHIIISLWKGQEGHLPNDLGDWSKYEGDRSTLNSRQKQFMKNLTPINSHDVERSLHLMNKELLDTARDIVEGNNFQIEIDKYDSLLNVSFR</sequence>
<gene>
    <name evidence="2" type="ORF">CLV38_13226</name>
</gene>
<dbReference type="RefSeq" id="WP_106195900.1">
    <property type="nucleotide sequence ID" value="NZ_PVTO01000032.1"/>
</dbReference>
<organism evidence="2 3">
    <name type="scientific">Alkalibacterium olivapovliticus</name>
    <dbReference type="NCBI Taxonomy" id="99907"/>
    <lineage>
        <taxon>Bacteria</taxon>
        <taxon>Bacillati</taxon>
        <taxon>Bacillota</taxon>
        <taxon>Bacilli</taxon>
        <taxon>Lactobacillales</taxon>
        <taxon>Carnobacteriaceae</taxon>
        <taxon>Alkalibacterium</taxon>
    </lineage>
</organism>
<name>A0A2T0VWE8_9LACT</name>
<dbReference type="OrthoDB" id="2427280at2"/>
<accession>A0A2T0VWE8</accession>
<dbReference type="Gene3D" id="3.30.460.10">
    <property type="entry name" value="Beta Polymerase, domain 2"/>
    <property type="match status" value="1"/>
</dbReference>
<evidence type="ECO:0000259" key="1">
    <source>
        <dbReference type="Pfam" id="PF01909"/>
    </source>
</evidence>
<keyword evidence="2" id="KW-0808">Transferase</keyword>
<dbReference type="InterPro" id="IPR002934">
    <property type="entry name" value="Polymerase_NTP_transf_dom"/>
</dbReference>
<dbReference type="AlphaFoldDB" id="A0A2T0VWE8"/>
<dbReference type="Proteomes" id="UP000238205">
    <property type="component" value="Unassembled WGS sequence"/>
</dbReference>
<feature type="domain" description="Polymerase nucleotidyl transferase" evidence="1">
    <location>
        <begin position="21"/>
        <end position="77"/>
    </location>
</feature>
<comment type="caution">
    <text evidence="2">The sequence shown here is derived from an EMBL/GenBank/DDBJ whole genome shotgun (WGS) entry which is preliminary data.</text>
</comment>
<evidence type="ECO:0000313" key="2">
    <source>
        <dbReference type="EMBL" id="PRY76195.1"/>
    </source>
</evidence>
<dbReference type="EMBL" id="PVTO01000032">
    <property type="protein sequence ID" value="PRY76195.1"/>
    <property type="molecule type" value="Genomic_DNA"/>
</dbReference>
<reference evidence="2 3" key="1">
    <citation type="submission" date="2018-03" db="EMBL/GenBank/DDBJ databases">
        <title>Genomic Encyclopedia of Archaeal and Bacterial Type Strains, Phase II (KMG-II): from individual species to whole genera.</title>
        <authorList>
            <person name="Goeker M."/>
        </authorList>
    </citation>
    <scope>NUCLEOTIDE SEQUENCE [LARGE SCALE GENOMIC DNA]</scope>
    <source>
        <strain evidence="2 3">DSM 13175</strain>
    </source>
</reference>
<proteinExistence type="predicted"/>
<dbReference type="InterPro" id="IPR043519">
    <property type="entry name" value="NT_sf"/>
</dbReference>
<dbReference type="SUPFAM" id="SSF81301">
    <property type="entry name" value="Nucleotidyltransferase"/>
    <property type="match status" value="1"/>
</dbReference>
<protein>
    <submittedName>
        <fullName evidence="2">Nucleotidyltransferase-like protein</fullName>
    </submittedName>
</protein>
<keyword evidence="3" id="KW-1185">Reference proteome</keyword>
<dbReference type="Pfam" id="PF01909">
    <property type="entry name" value="NTP_transf_2"/>
    <property type="match status" value="1"/>
</dbReference>
<evidence type="ECO:0000313" key="3">
    <source>
        <dbReference type="Proteomes" id="UP000238205"/>
    </source>
</evidence>